<name>A0A0G8ATL7_9SYNE</name>
<dbReference type="EMBL" id="JYFQ01000141">
    <property type="protein sequence ID" value="KKZ11481.1"/>
    <property type="molecule type" value="Genomic_DNA"/>
</dbReference>
<organism evidence="1 2">
    <name type="scientific">Candidatus Synechococcus spongiarum 15L</name>
    <dbReference type="NCBI Taxonomy" id="1608419"/>
    <lineage>
        <taxon>Bacteria</taxon>
        <taxon>Bacillati</taxon>
        <taxon>Cyanobacteriota</taxon>
        <taxon>Cyanophyceae</taxon>
        <taxon>Synechococcales</taxon>
        <taxon>Synechococcaceae</taxon>
        <taxon>Synechococcus</taxon>
    </lineage>
</organism>
<proteinExistence type="predicted"/>
<gene>
    <name evidence="1" type="ORF">TQ37_07140</name>
</gene>
<evidence type="ECO:0000313" key="2">
    <source>
        <dbReference type="Proteomes" id="UP000035037"/>
    </source>
</evidence>
<sequence length="62" mass="6942">MSKATKVIKQSLVFSKKKALKPIGKFIQLLPRIIFKLVGSLGKQVTQLGKAWEMGYYSSQEA</sequence>
<dbReference type="Proteomes" id="UP000035037">
    <property type="component" value="Unassembled WGS sequence"/>
</dbReference>
<protein>
    <submittedName>
        <fullName evidence="1">Uncharacterized protein</fullName>
    </submittedName>
</protein>
<reference evidence="1 2" key="1">
    <citation type="submission" date="2015-02" db="EMBL/GenBank/DDBJ databases">
        <authorList>
            <person name="Slaby B."/>
            <person name="Hentschel U."/>
        </authorList>
    </citation>
    <scope>NUCLEOTIDE SEQUENCE [LARGE SCALE GENOMIC DNA]</scope>
    <source>
        <strain evidence="1">15L</strain>
    </source>
</reference>
<dbReference type="AlphaFoldDB" id="A0A0G8ATL7"/>
<dbReference type="PATRIC" id="fig|1608419.3.peg.547"/>
<comment type="caution">
    <text evidence="1">The sequence shown here is derived from an EMBL/GenBank/DDBJ whole genome shotgun (WGS) entry which is preliminary data.</text>
</comment>
<accession>A0A0G8ATL7</accession>
<reference evidence="1 2" key="2">
    <citation type="submission" date="2015-05" db="EMBL/GenBank/DDBJ databases">
        <title>Lifestyle Evolution in Cyanobacterial Symbionts of Sponges.</title>
        <authorList>
            <person name="Burgsdorf I."/>
            <person name="Slaby B.M."/>
            <person name="Handley K.M."/>
            <person name="Haber M."/>
            <person name="Blom J."/>
            <person name="Marshall C.W."/>
            <person name="Gilbert J.A."/>
            <person name="Hentschel U."/>
            <person name="Steindler L."/>
        </authorList>
    </citation>
    <scope>NUCLEOTIDE SEQUENCE [LARGE SCALE GENOMIC DNA]</scope>
    <source>
        <strain evidence="1">15L</strain>
    </source>
</reference>
<evidence type="ECO:0000313" key="1">
    <source>
        <dbReference type="EMBL" id="KKZ11481.1"/>
    </source>
</evidence>